<dbReference type="OrthoDB" id="1933277at2759"/>
<dbReference type="EMBL" id="QJKJ01008117">
    <property type="protein sequence ID" value="RDX80759.1"/>
    <property type="molecule type" value="Genomic_DNA"/>
</dbReference>
<organism evidence="1 2">
    <name type="scientific">Mucuna pruriens</name>
    <name type="common">Velvet bean</name>
    <name type="synonym">Dolichos pruriens</name>
    <dbReference type="NCBI Taxonomy" id="157652"/>
    <lineage>
        <taxon>Eukaryota</taxon>
        <taxon>Viridiplantae</taxon>
        <taxon>Streptophyta</taxon>
        <taxon>Embryophyta</taxon>
        <taxon>Tracheophyta</taxon>
        <taxon>Spermatophyta</taxon>
        <taxon>Magnoliopsida</taxon>
        <taxon>eudicotyledons</taxon>
        <taxon>Gunneridae</taxon>
        <taxon>Pentapetalae</taxon>
        <taxon>rosids</taxon>
        <taxon>fabids</taxon>
        <taxon>Fabales</taxon>
        <taxon>Fabaceae</taxon>
        <taxon>Papilionoideae</taxon>
        <taxon>50 kb inversion clade</taxon>
        <taxon>NPAAA clade</taxon>
        <taxon>indigoferoid/millettioid clade</taxon>
        <taxon>Phaseoleae</taxon>
        <taxon>Mucuna</taxon>
    </lineage>
</organism>
<gene>
    <name evidence="1" type="ORF">CR513_38652</name>
</gene>
<dbReference type="AlphaFoldDB" id="A0A371FR07"/>
<accession>A0A371FR07</accession>
<evidence type="ECO:0000313" key="2">
    <source>
        <dbReference type="Proteomes" id="UP000257109"/>
    </source>
</evidence>
<protein>
    <submittedName>
        <fullName evidence="1">Uncharacterized protein</fullName>
    </submittedName>
</protein>
<evidence type="ECO:0000313" key="1">
    <source>
        <dbReference type="EMBL" id="RDX80759.1"/>
    </source>
</evidence>
<comment type="caution">
    <text evidence="1">The sequence shown here is derived from an EMBL/GenBank/DDBJ whole genome shotgun (WGS) entry which is preliminary data.</text>
</comment>
<dbReference type="Proteomes" id="UP000257109">
    <property type="component" value="Unassembled WGS sequence"/>
</dbReference>
<reference evidence="1" key="1">
    <citation type="submission" date="2018-05" db="EMBL/GenBank/DDBJ databases">
        <title>Draft genome of Mucuna pruriens seed.</title>
        <authorList>
            <person name="Nnadi N.E."/>
            <person name="Vos R."/>
            <person name="Hasami M.H."/>
            <person name="Devisetty U.K."/>
            <person name="Aguiy J.C."/>
        </authorList>
    </citation>
    <scope>NUCLEOTIDE SEQUENCE [LARGE SCALE GENOMIC DNA]</scope>
    <source>
        <strain evidence="1">JCA_2017</strain>
    </source>
</reference>
<keyword evidence="2" id="KW-1185">Reference proteome</keyword>
<name>A0A371FR07_MUCPR</name>
<proteinExistence type="predicted"/>
<sequence>LASCPQIGKLSQAASYFRMHFSVNKSLCLNNSVIRFLEPVLHNIFNLFSIPFSLINRVLQNDFGSLQPFNLSFKPLKWYESYVRLSTRRRKKELKENKQKDSRALFILQQAIADTIIARIMGATSAKEAWSTR</sequence>
<feature type="non-terminal residue" evidence="1">
    <location>
        <position position="1"/>
    </location>
</feature>